<keyword evidence="5" id="KW-0677">Repeat</keyword>
<accession>A0ABR2XDZ0</accession>
<evidence type="ECO:0000256" key="3">
    <source>
        <dbReference type="ARBA" id="ARBA00022525"/>
    </source>
</evidence>
<reference evidence="18 19" key="1">
    <citation type="submission" date="2024-02" db="EMBL/GenBank/DDBJ databases">
        <title>First draft genome assembly of two strains of Seiridium cardinale.</title>
        <authorList>
            <person name="Emiliani G."/>
            <person name="Scali E."/>
        </authorList>
    </citation>
    <scope>NUCLEOTIDE SEQUENCE [LARGE SCALE GENOMIC DNA]</scope>
    <source>
        <strain evidence="18 19">BM-138-000479</strain>
    </source>
</reference>
<comment type="catalytic activity">
    <reaction evidence="15">
        <text>[(1-&gt;4)-alpha-D-galacturonosyl](n) + H2O = alpha-D-galacturonate + [(1-&gt;4)-alpha-D-galacturonosyl](n-1)</text>
        <dbReference type="Rhea" id="RHEA:14117"/>
        <dbReference type="Rhea" id="RHEA-COMP:14570"/>
        <dbReference type="Rhea" id="RHEA-COMP:14572"/>
        <dbReference type="ChEBI" id="CHEBI:15377"/>
        <dbReference type="ChEBI" id="CHEBI:58658"/>
        <dbReference type="ChEBI" id="CHEBI:140523"/>
        <dbReference type="EC" id="3.2.1.67"/>
    </reaction>
</comment>
<organism evidence="18 19">
    <name type="scientific">Seiridium cardinale</name>
    <dbReference type="NCBI Taxonomy" id="138064"/>
    <lineage>
        <taxon>Eukaryota</taxon>
        <taxon>Fungi</taxon>
        <taxon>Dikarya</taxon>
        <taxon>Ascomycota</taxon>
        <taxon>Pezizomycotina</taxon>
        <taxon>Sordariomycetes</taxon>
        <taxon>Xylariomycetidae</taxon>
        <taxon>Amphisphaeriales</taxon>
        <taxon>Sporocadaceae</taxon>
        <taxon>Seiridium</taxon>
    </lineage>
</organism>
<feature type="signal peptide" evidence="17">
    <location>
        <begin position="1"/>
        <end position="19"/>
    </location>
</feature>
<gene>
    <name evidence="18" type="ORF">SCAR479_11428</name>
</gene>
<dbReference type="PANTHER" id="PTHR31736">
    <property type="match status" value="1"/>
</dbReference>
<dbReference type="Proteomes" id="UP001465668">
    <property type="component" value="Unassembled WGS sequence"/>
</dbReference>
<comment type="caution">
    <text evidence="18">The sequence shown here is derived from an EMBL/GenBank/DDBJ whole genome shotgun (WGS) entry which is preliminary data.</text>
</comment>
<evidence type="ECO:0000256" key="5">
    <source>
        <dbReference type="ARBA" id="ARBA00022737"/>
    </source>
</evidence>
<protein>
    <recommendedName>
        <fullName evidence="14">galacturonan 1,4-alpha-galacturonidase</fullName>
        <ecNumber evidence="14">3.2.1.67</ecNumber>
    </recommendedName>
</protein>
<dbReference type="Gene3D" id="2.160.20.10">
    <property type="entry name" value="Single-stranded right-handed beta-helix, Pectin lyase-like"/>
    <property type="match status" value="1"/>
</dbReference>
<dbReference type="PANTHER" id="PTHR31736:SF12">
    <property type="entry name" value="EXO-POLYGALACTURONASE, PUTATIVE-RELATED"/>
    <property type="match status" value="1"/>
</dbReference>
<evidence type="ECO:0000313" key="19">
    <source>
        <dbReference type="Proteomes" id="UP001465668"/>
    </source>
</evidence>
<keyword evidence="3" id="KW-0964">Secreted</keyword>
<evidence type="ECO:0000313" key="18">
    <source>
        <dbReference type="EMBL" id="KAK9771947.1"/>
    </source>
</evidence>
<evidence type="ECO:0000256" key="4">
    <source>
        <dbReference type="ARBA" id="ARBA00022729"/>
    </source>
</evidence>
<keyword evidence="7" id="KW-1015">Disulfide bond</keyword>
<keyword evidence="11" id="KW-0961">Cell wall biogenesis/degradation</keyword>
<dbReference type="EMBL" id="JARVKM010000068">
    <property type="protein sequence ID" value="KAK9771947.1"/>
    <property type="molecule type" value="Genomic_DNA"/>
</dbReference>
<proteinExistence type="inferred from homology"/>
<dbReference type="Pfam" id="PF00295">
    <property type="entry name" value="Glyco_hydro_28"/>
    <property type="match status" value="1"/>
</dbReference>
<dbReference type="InterPro" id="IPR011050">
    <property type="entry name" value="Pectin_lyase_fold/virulence"/>
</dbReference>
<evidence type="ECO:0000256" key="8">
    <source>
        <dbReference type="ARBA" id="ARBA00023180"/>
    </source>
</evidence>
<dbReference type="InterPro" id="IPR006626">
    <property type="entry name" value="PbH1"/>
</dbReference>
<comment type="function">
    <text evidence="13">Specific in hydrolyzing the terminal glycosidic bond of polygalacturonic acid and oligogalacturonates.</text>
</comment>
<evidence type="ECO:0000256" key="6">
    <source>
        <dbReference type="ARBA" id="ARBA00022801"/>
    </source>
</evidence>
<evidence type="ECO:0000256" key="14">
    <source>
        <dbReference type="ARBA" id="ARBA00038933"/>
    </source>
</evidence>
<keyword evidence="9" id="KW-0119">Carbohydrate metabolism</keyword>
<dbReference type="InterPro" id="IPR000743">
    <property type="entry name" value="Glyco_hydro_28"/>
</dbReference>
<dbReference type="SMART" id="SM00710">
    <property type="entry name" value="PbH1"/>
    <property type="match status" value="5"/>
</dbReference>
<dbReference type="SUPFAM" id="SSF51126">
    <property type="entry name" value="Pectin lyase-like"/>
    <property type="match status" value="1"/>
</dbReference>
<dbReference type="InterPro" id="IPR012334">
    <property type="entry name" value="Pectin_lyas_fold"/>
</dbReference>
<evidence type="ECO:0000256" key="7">
    <source>
        <dbReference type="ARBA" id="ARBA00023157"/>
    </source>
</evidence>
<name>A0ABR2XDZ0_9PEZI</name>
<evidence type="ECO:0000256" key="17">
    <source>
        <dbReference type="SAM" id="SignalP"/>
    </source>
</evidence>
<keyword evidence="4 17" id="KW-0732">Signal</keyword>
<keyword evidence="12" id="KW-0624">Polysaccharide degradation</keyword>
<keyword evidence="6 16" id="KW-0378">Hydrolase</keyword>
<evidence type="ECO:0000256" key="10">
    <source>
        <dbReference type="ARBA" id="ARBA00023295"/>
    </source>
</evidence>
<keyword evidence="10 16" id="KW-0326">Glycosidase</keyword>
<evidence type="ECO:0000256" key="1">
    <source>
        <dbReference type="ARBA" id="ARBA00004613"/>
    </source>
</evidence>
<evidence type="ECO:0000256" key="13">
    <source>
        <dbReference type="ARBA" id="ARBA00037312"/>
    </source>
</evidence>
<feature type="chain" id="PRO_5045914128" description="galacturonan 1,4-alpha-galacturonidase" evidence="17">
    <location>
        <begin position="20"/>
        <end position="422"/>
    </location>
</feature>
<evidence type="ECO:0000256" key="11">
    <source>
        <dbReference type="ARBA" id="ARBA00023316"/>
    </source>
</evidence>
<comment type="similarity">
    <text evidence="2 16">Belongs to the glycosyl hydrolase 28 family.</text>
</comment>
<sequence length="422" mass="45642">MLKQNSALALLAALTFCSAQNSNSYVDVDVVDGKRVCTVTSIGNNQSDVGNILYAFCKCRSSSTIIFPEDQNYWIGERLHAEVHDVNIEWKGQWTLSDDLDYWRNNSYPIAFQNHHAGFILSGDGLNINGYGTGGINGNGEAWYDDEAGTTLPGRPMSFVLWNVSDVQVSSFFLKQSPLWGFNIMNGTNLKFTDLYAHNVAPNAPSGANWVQNTDGFDTMDVNNVTLDGLDYTGGDDCIAIKPRSYNMTINNVTCHGGNGIAIGSLGQYEEDSSVENVILTNIAVPGTRYGTYIKTWIGYLVPQASYESAGQPRGGGWGTVRNLTFENVDVTGAARAISITQDNGNNGSYSGTSKMLIDDINFINFTGMLTGSSTISVSCSEMEPCYDIWFQDLTYTGSTGENPSGSCNYTASGGIHGLTGC</sequence>
<evidence type="ECO:0000256" key="12">
    <source>
        <dbReference type="ARBA" id="ARBA00023326"/>
    </source>
</evidence>
<keyword evidence="19" id="KW-1185">Reference proteome</keyword>
<comment type="subcellular location">
    <subcellularLocation>
        <location evidence="1">Secreted</location>
    </subcellularLocation>
</comment>
<evidence type="ECO:0000256" key="15">
    <source>
        <dbReference type="ARBA" id="ARBA00048766"/>
    </source>
</evidence>
<evidence type="ECO:0000256" key="2">
    <source>
        <dbReference type="ARBA" id="ARBA00008834"/>
    </source>
</evidence>
<dbReference type="EC" id="3.2.1.67" evidence="14"/>
<keyword evidence="8" id="KW-0325">Glycoprotein</keyword>
<evidence type="ECO:0000256" key="16">
    <source>
        <dbReference type="RuleBase" id="RU361169"/>
    </source>
</evidence>
<evidence type="ECO:0000256" key="9">
    <source>
        <dbReference type="ARBA" id="ARBA00023277"/>
    </source>
</evidence>